<evidence type="ECO:0000313" key="2">
    <source>
        <dbReference type="Proteomes" id="UP000626092"/>
    </source>
</evidence>
<comment type="caution">
    <text evidence="1">The sequence shown here is derived from an EMBL/GenBank/DDBJ whole genome shotgun (WGS) entry which is preliminary data.</text>
</comment>
<organism evidence="1 2">
    <name type="scientific">Rhododendron simsii</name>
    <name type="common">Sims's rhododendron</name>
    <dbReference type="NCBI Taxonomy" id="118357"/>
    <lineage>
        <taxon>Eukaryota</taxon>
        <taxon>Viridiplantae</taxon>
        <taxon>Streptophyta</taxon>
        <taxon>Embryophyta</taxon>
        <taxon>Tracheophyta</taxon>
        <taxon>Spermatophyta</taxon>
        <taxon>Magnoliopsida</taxon>
        <taxon>eudicotyledons</taxon>
        <taxon>Gunneridae</taxon>
        <taxon>Pentapetalae</taxon>
        <taxon>asterids</taxon>
        <taxon>Ericales</taxon>
        <taxon>Ericaceae</taxon>
        <taxon>Ericoideae</taxon>
        <taxon>Rhodoreae</taxon>
        <taxon>Rhododendron</taxon>
    </lineage>
</organism>
<sequence length="129" mass="15081">MYNLPRFPSLRFAWFDRGFLLRKKQHSFSIKMRRRRIAAVALIFSPTTTARNNYPKEETTDDSALDTIWCQKTEEAKTEFANSSEIQGVICFEGSMICGYLFSPVIVKICHPHHFEVVQLKKKPHRKSE</sequence>
<evidence type="ECO:0000313" key="1">
    <source>
        <dbReference type="EMBL" id="KAF7151951.1"/>
    </source>
</evidence>
<proteinExistence type="predicted"/>
<reference evidence="1" key="1">
    <citation type="submission" date="2019-11" db="EMBL/GenBank/DDBJ databases">
        <authorList>
            <person name="Liu Y."/>
            <person name="Hou J."/>
            <person name="Li T.-Q."/>
            <person name="Guan C.-H."/>
            <person name="Wu X."/>
            <person name="Wu H.-Z."/>
            <person name="Ling F."/>
            <person name="Zhang R."/>
            <person name="Shi X.-G."/>
            <person name="Ren J.-P."/>
            <person name="Chen E.-F."/>
            <person name="Sun J.-M."/>
        </authorList>
    </citation>
    <scope>NUCLEOTIDE SEQUENCE</scope>
    <source>
        <strain evidence="1">Adult_tree_wgs_1</strain>
        <tissue evidence="1">Leaves</tissue>
    </source>
</reference>
<dbReference type="EMBL" id="WJXA01000002">
    <property type="protein sequence ID" value="KAF7151951.1"/>
    <property type="molecule type" value="Genomic_DNA"/>
</dbReference>
<accession>A0A834HCG8</accession>
<protein>
    <submittedName>
        <fullName evidence="1">Uncharacterized protein</fullName>
    </submittedName>
</protein>
<name>A0A834HCG8_RHOSS</name>
<gene>
    <name evidence="1" type="ORF">RHSIM_Rhsim02G0052100</name>
</gene>
<dbReference type="Proteomes" id="UP000626092">
    <property type="component" value="Unassembled WGS sequence"/>
</dbReference>
<dbReference type="AlphaFoldDB" id="A0A834HCG8"/>
<keyword evidence="2" id="KW-1185">Reference proteome</keyword>